<dbReference type="STRING" id="1157616.A0A1Z5SQK6"/>
<protein>
    <recommendedName>
        <fullName evidence="3">F-box domain-containing protein</fullName>
    </recommendedName>
</protein>
<name>A0A1Z5SQK6_HORWE</name>
<dbReference type="AlphaFoldDB" id="A0A1Z5SQK6"/>
<dbReference type="VEuPathDB" id="FungiDB:BTJ68_13844"/>
<reference evidence="1 2" key="1">
    <citation type="submission" date="2017-01" db="EMBL/GenBank/DDBJ databases">
        <title>The recent genome duplication of the halophilic yeast Hortaea werneckii: insights from long-read sequencing.</title>
        <authorList>
            <person name="Sinha S."/>
            <person name="Flibotte S."/>
            <person name="Neira M."/>
            <person name="Lenassi M."/>
            <person name="Gostincar C."/>
            <person name="Stajich J.E."/>
            <person name="Nislow C.E."/>
        </authorList>
    </citation>
    <scope>NUCLEOTIDE SEQUENCE [LARGE SCALE GENOMIC DNA]</scope>
    <source>
        <strain evidence="1 2">EXF-2000</strain>
    </source>
</reference>
<dbReference type="InParanoid" id="A0A1Z5SQK6"/>
<comment type="caution">
    <text evidence="1">The sequence shown here is derived from an EMBL/GenBank/DDBJ whole genome shotgun (WGS) entry which is preliminary data.</text>
</comment>
<dbReference type="Proteomes" id="UP000194280">
    <property type="component" value="Unassembled WGS sequence"/>
</dbReference>
<dbReference type="EMBL" id="MUNK01000319">
    <property type="protein sequence ID" value="OTA23119.1"/>
    <property type="molecule type" value="Genomic_DNA"/>
</dbReference>
<organism evidence="1 2">
    <name type="scientific">Hortaea werneckii EXF-2000</name>
    <dbReference type="NCBI Taxonomy" id="1157616"/>
    <lineage>
        <taxon>Eukaryota</taxon>
        <taxon>Fungi</taxon>
        <taxon>Dikarya</taxon>
        <taxon>Ascomycota</taxon>
        <taxon>Pezizomycotina</taxon>
        <taxon>Dothideomycetes</taxon>
        <taxon>Dothideomycetidae</taxon>
        <taxon>Mycosphaerellales</taxon>
        <taxon>Teratosphaeriaceae</taxon>
        <taxon>Hortaea</taxon>
    </lineage>
</organism>
<evidence type="ECO:0008006" key="3">
    <source>
        <dbReference type="Google" id="ProtNLM"/>
    </source>
</evidence>
<gene>
    <name evidence="1" type="ORF">BTJ68_13844</name>
</gene>
<sequence length="510" mass="57772">MIGGMDECYIGRLPEELILHILEYLDSPPPSQHKIRHEPGLTLTESGDTPYKAVSCVSRSLRRLTLPLLFRHSRLRLDQPLQHSWTKCLICNAGGLDFRLQTGKTPPVVHGVDQYHVHVLNDVATLVIQSQEQKNDVGNLADPNAIEKQASQMRENFLDWSPRFYHGLKDFLDFLAAHDLSSSIQSYVVSTDKMLPKKLDRFPHLAATDRDIRYRCSAEFWTHLLSVASNLRRVAILAPPIDLACLTNCAIDTFGDWAFGDMDFHVLTVSLPPTNSVQPSTQANADENVDYTTLDPLPHRYPGLAPHSILNLRPWHSIQINEGAFLKAYGTYEYFERGPPSLIHSIKDSLAPRPVYSAHAQRISAIPLQNLRSFTYTGIFPFANHLDFRELLPQLEELDLQLAPEPGSNILQEPARVGKAQMEDLWSELITVYQHVAALLGTFHITARNVPRLNRFVCRDSKITNLQEELDEVFVPLCLPVWAEYEVGVFSRLKGGIDEVEEYRNVSWAD</sequence>
<dbReference type="OrthoDB" id="5296720at2759"/>
<keyword evidence="2" id="KW-1185">Reference proteome</keyword>
<accession>A0A1Z5SQK6</accession>
<evidence type="ECO:0000313" key="1">
    <source>
        <dbReference type="EMBL" id="OTA23119.1"/>
    </source>
</evidence>
<proteinExistence type="predicted"/>
<evidence type="ECO:0000313" key="2">
    <source>
        <dbReference type="Proteomes" id="UP000194280"/>
    </source>
</evidence>